<accession>E4Z2T2</accession>
<sequence>MARVYSITNTPGNQAIKESIPLEMSRWGNVVDILVENSGRINYKKLNNAYMGLKEQVGFSGNFDASWNVWSLPFDQRWARKHARLILFKIYKIN</sequence>
<feature type="domain" description="Beta-galactosidase 1-like first all-beta" evidence="1">
    <location>
        <begin position="18"/>
        <end position="72"/>
    </location>
</feature>
<organism evidence="2">
    <name type="scientific">Oikopleura dioica</name>
    <name type="common">Tunicate</name>
    <dbReference type="NCBI Taxonomy" id="34765"/>
    <lineage>
        <taxon>Eukaryota</taxon>
        <taxon>Metazoa</taxon>
        <taxon>Chordata</taxon>
        <taxon>Tunicata</taxon>
        <taxon>Appendicularia</taxon>
        <taxon>Copelata</taxon>
        <taxon>Oikopleuridae</taxon>
        <taxon>Oikopleura</taxon>
    </lineage>
</organism>
<evidence type="ECO:0000259" key="1">
    <source>
        <dbReference type="Pfam" id="PF21317"/>
    </source>
</evidence>
<dbReference type="EMBL" id="FN656796">
    <property type="protein sequence ID" value="CBY42010.1"/>
    <property type="molecule type" value="Genomic_DNA"/>
</dbReference>
<name>E4Z2T2_OIKDI</name>
<gene>
    <name evidence="2" type="ORF">GSOID_T00025672001</name>
</gene>
<dbReference type="Gene3D" id="2.60.120.260">
    <property type="entry name" value="Galactose-binding domain-like"/>
    <property type="match status" value="1"/>
</dbReference>
<dbReference type="AlphaFoldDB" id="E4Z2T2"/>
<dbReference type="Proteomes" id="UP000011014">
    <property type="component" value="Unassembled WGS sequence"/>
</dbReference>
<evidence type="ECO:0000313" key="2">
    <source>
        <dbReference type="EMBL" id="CBY42010.1"/>
    </source>
</evidence>
<dbReference type="InterPro" id="IPR048912">
    <property type="entry name" value="BetaGal1-like_ABD1"/>
</dbReference>
<protein>
    <recommendedName>
        <fullName evidence="1">Beta-galactosidase 1-like first all-beta domain-containing protein</fullName>
    </recommendedName>
</protein>
<proteinExistence type="predicted"/>
<reference evidence="2" key="1">
    <citation type="journal article" date="2010" name="Science">
        <title>Plasticity of animal genome architecture unmasked by rapid evolution of a pelagic tunicate.</title>
        <authorList>
            <person name="Denoeud F."/>
            <person name="Henriet S."/>
            <person name="Mungpakdee S."/>
            <person name="Aury J.M."/>
            <person name="Da Silva C."/>
            <person name="Brinkmann H."/>
            <person name="Mikhaleva J."/>
            <person name="Olsen L.C."/>
            <person name="Jubin C."/>
            <person name="Canestro C."/>
            <person name="Bouquet J.M."/>
            <person name="Danks G."/>
            <person name="Poulain J."/>
            <person name="Campsteijn C."/>
            <person name="Adamski M."/>
            <person name="Cross I."/>
            <person name="Yadetie F."/>
            <person name="Muffato M."/>
            <person name="Louis A."/>
            <person name="Butcher S."/>
            <person name="Tsagkogeorga G."/>
            <person name="Konrad A."/>
            <person name="Singh S."/>
            <person name="Jensen M.F."/>
            <person name="Cong E.H."/>
            <person name="Eikeseth-Otteraa H."/>
            <person name="Noel B."/>
            <person name="Anthouard V."/>
            <person name="Porcel B.M."/>
            <person name="Kachouri-Lafond R."/>
            <person name="Nishino A."/>
            <person name="Ugolini M."/>
            <person name="Chourrout P."/>
            <person name="Nishida H."/>
            <person name="Aasland R."/>
            <person name="Huzurbazar S."/>
            <person name="Westhof E."/>
            <person name="Delsuc F."/>
            <person name="Lehrach H."/>
            <person name="Reinhardt R."/>
            <person name="Weissenbach J."/>
            <person name="Roy S.W."/>
            <person name="Artiguenave F."/>
            <person name="Postlethwait J.H."/>
            <person name="Manak J.R."/>
            <person name="Thompson E.M."/>
            <person name="Jaillon O."/>
            <person name="Du Pasquier L."/>
            <person name="Boudinot P."/>
            <person name="Liberles D.A."/>
            <person name="Volff J.N."/>
            <person name="Philippe H."/>
            <person name="Lenhard B."/>
            <person name="Roest Crollius H."/>
            <person name="Wincker P."/>
            <person name="Chourrout D."/>
        </authorList>
    </citation>
    <scope>NUCLEOTIDE SEQUENCE [LARGE SCALE GENOMIC DNA]</scope>
</reference>
<dbReference type="Pfam" id="PF21317">
    <property type="entry name" value="BetaGal_ABD_1"/>
    <property type="match status" value="1"/>
</dbReference>